<evidence type="ECO:0000313" key="7">
    <source>
        <dbReference type="EMBL" id="MFC7666120.1"/>
    </source>
</evidence>
<dbReference type="InterPro" id="IPR006710">
    <property type="entry name" value="Glyco_hydro_43"/>
</dbReference>
<dbReference type="InterPro" id="IPR013320">
    <property type="entry name" value="ConA-like_dom_sf"/>
</dbReference>
<dbReference type="RefSeq" id="WP_380199546.1">
    <property type="nucleotide sequence ID" value="NZ_JBHTEK010000001.1"/>
</dbReference>
<evidence type="ECO:0000256" key="5">
    <source>
        <dbReference type="SAM" id="SignalP"/>
    </source>
</evidence>
<keyword evidence="2 4" id="KW-0378">Hydrolase</keyword>
<dbReference type="GO" id="GO:0016787">
    <property type="term" value="F:hydrolase activity"/>
    <property type="evidence" value="ECO:0007669"/>
    <property type="project" value="UniProtKB-KW"/>
</dbReference>
<sequence length="547" mass="60495">MVTKLKRVFQIGLVLLFGGALQAGAQAGLSQVWVPDLGNGTYKNPVLYADYSDPDVVRVGSDYYLTSSSFNAVPGLQILHSKDLVNWTIIGAVFREQPPVAEFRQLQHGNGVWAPAIRYHNKQYYIYYPDPDRGIYVTRASNPAGPWETPKLIKEAKGWIDPCPLWDEDGKAYLAHAFAGSRAGFKSIIAVSRMSADGLSVVGDDALVFDGHANHPTIEGPKFYKRRGYYYIFAPGGGVATGWQTVLRSKNVFGPYEDKVVLDQGKTAINGPHQGAWVDTPDGKEDWFLHFQDQGPYGRVVHLQPMVWKNDWPVIGTDPDGDGKGEPVLTYRKPKVPGAAQPLATPATSDEFGSTSLGLQWQWHANPQSGWAFPNGPEGYLRLYAVPLPTNFKNYWQVPNLLLEKVPAETFTATTKLTFVPRADGEKVGLMMMGLDYAYVSVTSQNGQWRVAQSICRDADKLTLETGTVPVLLPPAKGPIYLRVQVTAGARCRFSYSLDGQRFEFVGEEFKAREGKWIGAKVGLFASRNGKSNDAGNVDLDWWRITP</sequence>
<evidence type="ECO:0000256" key="2">
    <source>
        <dbReference type="ARBA" id="ARBA00022801"/>
    </source>
</evidence>
<dbReference type="InterPro" id="IPR041542">
    <property type="entry name" value="GH43_C2"/>
</dbReference>
<dbReference type="Gene3D" id="2.60.120.200">
    <property type="match status" value="1"/>
</dbReference>
<name>A0ABW2TY17_9BACT</name>
<dbReference type="CDD" id="cd09001">
    <property type="entry name" value="GH43_FsAxh1-like"/>
    <property type="match status" value="1"/>
</dbReference>
<dbReference type="Pfam" id="PF04616">
    <property type="entry name" value="Glyco_hydro_43"/>
    <property type="match status" value="1"/>
</dbReference>
<feature type="signal peptide" evidence="5">
    <location>
        <begin position="1"/>
        <end position="25"/>
    </location>
</feature>
<dbReference type="Proteomes" id="UP001596513">
    <property type="component" value="Unassembled WGS sequence"/>
</dbReference>
<proteinExistence type="inferred from homology"/>
<gene>
    <name evidence="7" type="ORF">ACFQT0_00730</name>
</gene>
<dbReference type="SUPFAM" id="SSF49899">
    <property type="entry name" value="Concanavalin A-like lectins/glucanases"/>
    <property type="match status" value="1"/>
</dbReference>
<dbReference type="InterPro" id="IPR051795">
    <property type="entry name" value="Glycosyl_Hydrlase_43"/>
</dbReference>
<dbReference type="SUPFAM" id="SSF75005">
    <property type="entry name" value="Arabinanase/levansucrase/invertase"/>
    <property type="match status" value="1"/>
</dbReference>
<dbReference type="Gene3D" id="2.115.10.20">
    <property type="entry name" value="Glycosyl hydrolase domain, family 43"/>
    <property type="match status" value="1"/>
</dbReference>
<reference evidence="8" key="1">
    <citation type="journal article" date="2019" name="Int. J. Syst. Evol. Microbiol.">
        <title>The Global Catalogue of Microorganisms (GCM) 10K type strain sequencing project: providing services to taxonomists for standard genome sequencing and annotation.</title>
        <authorList>
            <consortium name="The Broad Institute Genomics Platform"/>
            <consortium name="The Broad Institute Genome Sequencing Center for Infectious Disease"/>
            <person name="Wu L."/>
            <person name="Ma J."/>
        </authorList>
    </citation>
    <scope>NUCLEOTIDE SEQUENCE [LARGE SCALE GENOMIC DNA]</scope>
    <source>
        <strain evidence="8">JCM 19635</strain>
    </source>
</reference>
<evidence type="ECO:0000256" key="4">
    <source>
        <dbReference type="RuleBase" id="RU361187"/>
    </source>
</evidence>
<keyword evidence="3 4" id="KW-0326">Glycosidase</keyword>
<evidence type="ECO:0000256" key="1">
    <source>
        <dbReference type="ARBA" id="ARBA00009865"/>
    </source>
</evidence>
<evidence type="ECO:0000313" key="8">
    <source>
        <dbReference type="Proteomes" id="UP001596513"/>
    </source>
</evidence>
<feature type="domain" description="Beta-xylosidase C-terminal Concanavalin A-like" evidence="6">
    <location>
        <begin position="349"/>
        <end position="545"/>
    </location>
</feature>
<dbReference type="Pfam" id="PF17851">
    <property type="entry name" value="GH43_C2"/>
    <property type="match status" value="1"/>
</dbReference>
<comment type="caution">
    <text evidence="7">The sequence shown here is derived from an EMBL/GenBank/DDBJ whole genome shotgun (WGS) entry which is preliminary data.</text>
</comment>
<dbReference type="PANTHER" id="PTHR42812">
    <property type="entry name" value="BETA-XYLOSIDASE"/>
    <property type="match status" value="1"/>
</dbReference>
<comment type="similarity">
    <text evidence="1 4">Belongs to the glycosyl hydrolase 43 family.</text>
</comment>
<protein>
    <submittedName>
        <fullName evidence="7">Glycoside hydrolase 43 family protein</fullName>
    </submittedName>
</protein>
<keyword evidence="5" id="KW-0732">Signal</keyword>
<dbReference type="EMBL" id="JBHTEK010000001">
    <property type="protein sequence ID" value="MFC7666120.1"/>
    <property type="molecule type" value="Genomic_DNA"/>
</dbReference>
<dbReference type="PANTHER" id="PTHR42812:SF12">
    <property type="entry name" value="BETA-XYLOSIDASE-RELATED"/>
    <property type="match status" value="1"/>
</dbReference>
<keyword evidence="8" id="KW-1185">Reference proteome</keyword>
<dbReference type="InterPro" id="IPR023296">
    <property type="entry name" value="Glyco_hydro_beta-prop_sf"/>
</dbReference>
<feature type="chain" id="PRO_5046754014" evidence="5">
    <location>
        <begin position="26"/>
        <end position="547"/>
    </location>
</feature>
<evidence type="ECO:0000259" key="6">
    <source>
        <dbReference type="Pfam" id="PF17851"/>
    </source>
</evidence>
<accession>A0ABW2TY17</accession>
<organism evidence="7 8">
    <name type="scientific">Hymenobacter humi</name>
    <dbReference type="NCBI Taxonomy" id="1411620"/>
    <lineage>
        <taxon>Bacteria</taxon>
        <taxon>Pseudomonadati</taxon>
        <taxon>Bacteroidota</taxon>
        <taxon>Cytophagia</taxon>
        <taxon>Cytophagales</taxon>
        <taxon>Hymenobacteraceae</taxon>
        <taxon>Hymenobacter</taxon>
    </lineage>
</organism>
<evidence type="ECO:0000256" key="3">
    <source>
        <dbReference type="ARBA" id="ARBA00023295"/>
    </source>
</evidence>